<proteinExistence type="inferred from homology"/>
<sequence length="1092" mass="119614">MLRLTVPETNAQYRKMAALRKTFLFAWRRIRFPEPRFDSLYSSGEEIHMSEVRRRGFLSGVAGTVALSGVGVADVGQDAVAAPESSRAGVPVTLRQGTNLAAQLSPDRRTIAIDLLGVLWLVPAEGGQATRLTGDLFDLAQPDWAPDSASLAFQSYRDGNFNIWTIHTDATNLRQLTTGPFDHREPRFSPDGKHIVFCSDAPGSYGIYLLDLATHAVTQLTDTSDQEYEPAWSPDGTKIAFVVGNTRIDVLSVADGSRSTAVTVRADQEVHSPAWTPDGNELVYCLFAGGTPPAVAGRTTQLISGGKPLFSGEDVFPFRVSWLGSNEYLYTADGWLRRRRIDGGPARDVPLTASVTVNRSSYTPRRRDFDSTVPRPVVGIGSPVLSPDGKQVAFRALNDIYTMEIGQRPRPLTSGNWWKSDPAWSPDGRWLSYSTDRGGKLDIWLRELTTGQDRQLTNLDGAAAVSGTWSPDGKHIAFLDQKGALHTVEVATGAVQQVFKATFEPGRPTWSPDGSVIALAAIKPYSARFREGLSKILLVDRSTGAATYVDPLPDRSIQTRGDDGPVWSPDGRRMAFVVGSVLWVVDVNPDGRFSGTPYQITSEVTDAPSWRGDSQQLLYLNNGRLRLVSVDGGTPHTVPVPLTWTNVRTRGRVVIRAGRMWDGTSRSLRPDMDIVVDGRRIRSVERAGGGWDGDVVDARDSVVIPGMIDMHNHREMQGYSYGDRQGRLWLSLGFTTTRSPGSPAYHMVEERESVQSGARVGPRYFATGEAIDGSRIYYNFMRPTFDDDQLLLELERAGALDYDLMKSYVRLKPEWQRRVIEWAHERFISATSHDHYPAFSFGGDGMEHIGATNRLGYSRTVSALGAGYDDVTNLFVKSGAARTPTLFGSKAMFRDDTSLVTDNRVRTLYPAWEYASLQADAKKAQTTDQTAGLANLAKQVQQITSIIRQGGRVITGTDSPIDHTAVSTHMNLRAMVAYGLTPFEALTTATRAPGEVLGEPLGHIETGMYADLVVLGGDPLSDIKQAANVRQVMANGVLFDIDTLLAPFTAAPSATPASVMLDPVPDHLDNSPYWWHDVHYVAHACNSCCAGD</sequence>
<comment type="similarity">
    <text evidence="1">Belongs to the TolB family.</text>
</comment>
<name>A0ABS9TUZ3_9PSEU</name>
<dbReference type="InterPro" id="IPR006680">
    <property type="entry name" value="Amidohydro-rel"/>
</dbReference>
<dbReference type="SUPFAM" id="SSF82171">
    <property type="entry name" value="DPP6 N-terminal domain-like"/>
    <property type="match status" value="3"/>
</dbReference>
<dbReference type="PANTHER" id="PTHR36842:SF1">
    <property type="entry name" value="PROTEIN TOLB"/>
    <property type="match status" value="1"/>
</dbReference>
<dbReference type="RefSeq" id="WP_343963447.1">
    <property type="nucleotide sequence ID" value="NZ_BAAAJF010000076.1"/>
</dbReference>
<dbReference type="EMBL" id="JAKXMK010000069">
    <property type="protein sequence ID" value="MCH6172379.1"/>
    <property type="molecule type" value="Genomic_DNA"/>
</dbReference>
<dbReference type="InterPro" id="IPR011659">
    <property type="entry name" value="WD40"/>
</dbReference>
<dbReference type="InterPro" id="IPR011059">
    <property type="entry name" value="Metal-dep_hydrolase_composite"/>
</dbReference>
<organism evidence="3 4">
    <name type="scientific">Pseudonocardia alaniniphila</name>
    <dbReference type="NCBI Taxonomy" id="75291"/>
    <lineage>
        <taxon>Bacteria</taxon>
        <taxon>Bacillati</taxon>
        <taxon>Actinomycetota</taxon>
        <taxon>Actinomycetes</taxon>
        <taxon>Pseudonocardiales</taxon>
        <taxon>Pseudonocardiaceae</taxon>
        <taxon>Pseudonocardia</taxon>
    </lineage>
</organism>
<dbReference type="Pfam" id="PF07676">
    <property type="entry name" value="PD40"/>
    <property type="match status" value="7"/>
</dbReference>
<dbReference type="SUPFAM" id="SSF51556">
    <property type="entry name" value="Metallo-dependent hydrolases"/>
    <property type="match status" value="1"/>
</dbReference>
<evidence type="ECO:0000256" key="1">
    <source>
        <dbReference type="ARBA" id="ARBA00009820"/>
    </source>
</evidence>
<dbReference type="Gene3D" id="2.30.40.10">
    <property type="entry name" value="Urease, subunit C, domain 1"/>
    <property type="match status" value="1"/>
</dbReference>
<reference evidence="3 4" key="1">
    <citation type="submission" date="2022-03" db="EMBL/GenBank/DDBJ databases">
        <title>Pseudonocardia alaer sp. nov., a novel actinomycete isolated from reed forest soil.</title>
        <authorList>
            <person name="Wang L."/>
        </authorList>
    </citation>
    <scope>NUCLEOTIDE SEQUENCE [LARGE SCALE GENOMIC DNA]</scope>
    <source>
        <strain evidence="3 4">Y-16303</strain>
    </source>
</reference>
<gene>
    <name evidence="3" type="ORF">MMF94_42470</name>
</gene>
<dbReference type="InterPro" id="IPR032466">
    <property type="entry name" value="Metal_Hydrolase"/>
</dbReference>
<comment type="caution">
    <text evidence="3">The sequence shown here is derived from an EMBL/GenBank/DDBJ whole genome shotgun (WGS) entry which is preliminary data.</text>
</comment>
<feature type="domain" description="Amidohydrolase-related" evidence="2">
    <location>
        <begin position="702"/>
        <end position="1037"/>
    </location>
</feature>
<dbReference type="Gene3D" id="2.120.10.30">
    <property type="entry name" value="TolB, C-terminal domain"/>
    <property type="match status" value="2"/>
</dbReference>
<accession>A0ABS9TUZ3</accession>
<evidence type="ECO:0000259" key="2">
    <source>
        <dbReference type="Pfam" id="PF01979"/>
    </source>
</evidence>
<protein>
    <submittedName>
        <fullName evidence="3">Amidohydrolase family protein</fullName>
    </submittedName>
</protein>
<keyword evidence="4" id="KW-1185">Reference proteome</keyword>
<evidence type="ECO:0000313" key="3">
    <source>
        <dbReference type="EMBL" id="MCH6172379.1"/>
    </source>
</evidence>
<dbReference type="Gene3D" id="3.20.20.140">
    <property type="entry name" value="Metal-dependent hydrolases"/>
    <property type="match status" value="1"/>
</dbReference>
<dbReference type="Proteomes" id="UP001299970">
    <property type="component" value="Unassembled WGS sequence"/>
</dbReference>
<evidence type="ECO:0000313" key="4">
    <source>
        <dbReference type="Proteomes" id="UP001299970"/>
    </source>
</evidence>
<dbReference type="PANTHER" id="PTHR36842">
    <property type="entry name" value="PROTEIN TOLB HOMOLOG"/>
    <property type="match status" value="1"/>
</dbReference>
<dbReference type="Pfam" id="PF01979">
    <property type="entry name" value="Amidohydro_1"/>
    <property type="match status" value="1"/>
</dbReference>
<dbReference type="SUPFAM" id="SSF51338">
    <property type="entry name" value="Composite domain of metallo-dependent hydrolases"/>
    <property type="match status" value="1"/>
</dbReference>
<dbReference type="InterPro" id="IPR011042">
    <property type="entry name" value="6-blade_b-propeller_TolB-like"/>
</dbReference>